<sequence length="66" mass="7673">MTKVHTEGDGWCLFGFSNGKWYVPRYCWDWRDALRLPSDPGAMHPPKRIIRPHMKGQKPILLPIGL</sequence>
<accession>A0A1Y0UYQ0</accession>
<gene>
    <name evidence="1" type="ORF">S101447_01612</name>
</gene>
<evidence type="ECO:0000313" key="1">
    <source>
        <dbReference type="EMBL" id="ARW10684.1"/>
    </source>
</evidence>
<dbReference type="AlphaFoldDB" id="A0A1Y0UYQ0"/>
<dbReference type="Proteomes" id="UP000195633">
    <property type="component" value="Chromosome"/>
</dbReference>
<evidence type="ECO:0000313" key="2">
    <source>
        <dbReference type="Proteomes" id="UP000195633"/>
    </source>
</evidence>
<reference evidence="1 2" key="1">
    <citation type="submission" date="2017-05" db="EMBL/GenBank/DDBJ databases">
        <title>Genome sequence of Acetobacter pasteurianus subsp. ascendens strain SRCM101447.</title>
        <authorList>
            <person name="Cho S.H."/>
        </authorList>
    </citation>
    <scope>NUCLEOTIDE SEQUENCE [LARGE SCALE GENOMIC DNA]</scope>
    <source>
        <strain evidence="1 2">SRCM101447</strain>
    </source>
</reference>
<name>A0A1Y0UYQ0_9PROT</name>
<proteinExistence type="predicted"/>
<dbReference type="EMBL" id="CP021524">
    <property type="protein sequence ID" value="ARW10684.1"/>
    <property type="molecule type" value="Genomic_DNA"/>
</dbReference>
<protein>
    <submittedName>
        <fullName evidence="1">Uncharacterized protein</fullName>
    </submittedName>
</protein>
<organism evidence="1 2">
    <name type="scientific">Acetobacter ascendens</name>
    <dbReference type="NCBI Taxonomy" id="481146"/>
    <lineage>
        <taxon>Bacteria</taxon>
        <taxon>Pseudomonadati</taxon>
        <taxon>Pseudomonadota</taxon>
        <taxon>Alphaproteobacteria</taxon>
        <taxon>Acetobacterales</taxon>
        <taxon>Acetobacteraceae</taxon>
        <taxon>Acetobacter</taxon>
    </lineage>
</organism>